<accession>A0A2N5Y088</accession>
<dbReference type="PANTHER" id="PTHR42879:SF2">
    <property type="entry name" value="3-OXOACYL-[ACYL-CARRIER-PROTEIN] REDUCTASE FABG"/>
    <property type="match status" value="1"/>
</dbReference>
<dbReference type="InterPro" id="IPR050259">
    <property type="entry name" value="SDR"/>
</dbReference>
<dbReference type="InterPro" id="IPR002347">
    <property type="entry name" value="SDR_fam"/>
</dbReference>
<organism evidence="2 3">
    <name type="scientific">Kineobactrum sediminis</name>
    <dbReference type="NCBI Taxonomy" id="1905677"/>
    <lineage>
        <taxon>Bacteria</taxon>
        <taxon>Pseudomonadati</taxon>
        <taxon>Pseudomonadota</taxon>
        <taxon>Gammaproteobacteria</taxon>
        <taxon>Cellvibrionales</taxon>
        <taxon>Halieaceae</taxon>
        <taxon>Kineobactrum</taxon>
    </lineage>
</organism>
<dbReference type="SUPFAM" id="SSF51735">
    <property type="entry name" value="NAD(P)-binding Rossmann-fold domains"/>
    <property type="match status" value="1"/>
</dbReference>
<dbReference type="Pfam" id="PF13561">
    <property type="entry name" value="adh_short_C2"/>
    <property type="match status" value="1"/>
</dbReference>
<protein>
    <recommendedName>
        <fullName evidence="4">Enoyl-[acyl-carrier-protein] reductase FabL</fullName>
    </recommendedName>
</protein>
<evidence type="ECO:0008006" key="4">
    <source>
        <dbReference type="Google" id="ProtNLM"/>
    </source>
</evidence>
<evidence type="ECO:0000313" key="2">
    <source>
        <dbReference type="EMBL" id="PLW81805.1"/>
    </source>
</evidence>
<name>A0A2N5Y088_9GAMM</name>
<dbReference type="InterPro" id="IPR036291">
    <property type="entry name" value="NAD(P)-bd_dom_sf"/>
</dbReference>
<comment type="similarity">
    <text evidence="1">Belongs to the short-chain dehydrogenases/reductases (SDR) family.</text>
</comment>
<evidence type="ECO:0000256" key="1">
    <source>
        <dbReference type="ARBA" id="ARBA00006484"/>
    </source>
</evidence>
<reference evidence="3" key="1">
    <citation type="submission" date="2017-11" db="EMBL/GenBank/DDBJ databases">
        <title>The draft genome sequence of Chromatocurvus sp. F02.</title>
        <authorList>
            <person name="Du Z.-J."/>
            <person name="Chang Y.-Q."/>
        </authorList>
    </citation>
    <scope>NUCLEOTIDE SEQUENCE [LARGE SCALE GENOMIC DNA]</scope>
    <source>
        <strain evidence="3">F02</strain>
    </source>
</reference>
<dbReference type="AlphaFoldDB" id="A0A2N5Y088"/>
<dbReference type="EMBL" id="PKLZ01000010">
    <property type="protein sequence ID" value="PLW81805.1"/>
    <property type="molecule type" value="Genomic_DNA"/>
</dbReference>
<proteinExistence type="inferred from homology"/>
<dbReference type="PANTHER" id="PTHR42879">
    <property type="entry name" value="3-OXOACYL-(ACYL-CARRIER-PROTEIN) REDUCTASE"/>
    <property type="match status" value="1"/>
</dbReference>
<evidence type="ECO:0000313" key="3">
    <source>
        <dbReference type="Proteomes" id="UP000234845"/>
    </source>
</evidence>
<dbReference type="Proteomes" id="UP000234845">
    <property type="component" value="Unassembled WGS sequence"/>
</dbReference>
<sequence>MVVSTLVLGGSRGIGLEIASGFARDGSHVFINYAGNDAVAEKAKQRILDEGGHCTLVKADVSTTEGCTAIAHAVARETDRVDQLVHSAVMAYPTTTLGAEPSRFAKAVSVNGLSLLYITQALEGLLIRGSTVFYLTSRGGRTVVENYAAIGVSKALAESLVRYMAVELAPSGIRINCIAPGIVETEAVRAVFGSDAGSIVAQSGDKNPSGRGVQSDDYTELMRFLASPAAEYITGQTFFVNGGANLHA</sequence>
<keyword evidence="3" id="KW-1185">Reference proteome</keyword>
<dbReference type="Gene3D" id="3.40.50.720">
    <property type="entry name" value="NAD(P)-binding Rossmann-like Domain"/>
    <property type="match status" value="1"/>
</dbReference>
<comment type="caution">
    <text evidence="2">The sequence shown here is derived from an EMBL/GenBank/DDBJ whole genome shotgun (WGS) entry which is preliminary data.</text>
</comment>
<dbReference type="PRINTS" id="PR00081">
    <property type="entry name" value="GDHRDH"/>
</dbReference>
<gene>
    <name evidence="2" type="ORF">CWI75_13735</name>
</gene>